<protein>
    <submittedName>
        <fullName evidence="1">Uncharacterized protein</fullName>
    </submittedName>
</protein>
<organism evidence="1 2">
    <name type="scientific">Elysia marginata</name>
    <dbReference type="NCBI Taxonomy" id="1093978"/>
    <lineage>
        <taxon>Eukaryota</taxon>
        <taxon>Metazoa</taxon>
        <taxon>Spiralia</taxon>
        <taxon>Lophotrochozoa</taxon>
        <taxon>Mollusca</taxon>
        <taxon>Gastropoda</taxon>
        <taxon>Heterobranchia</taxon>
        <taxon>Euthyneura</taxon>
        <taxon>Panpulmonata</taxon>
        <taxon>Sacoglossa</taxon>
        <taxon>Placobranchoidea</taxon>
        <taxon>Plakobranchidae</taxon>
        <taxon>Elysia</taxon>
    </lineage>
</organism>
<keyword evidence="2" id="KW-1185">Reference proteome</keyword>
<proteinExistence type="predicted"/>
<dbReference type="EMBL" id="BMAT01007723">
    <property type="protein sequence ID" value="GFR69805.1"/>
    <property type="molecule type" value="Genomic_DNA"/>
</dbReference>
<accession>A0AAV4FAJ9</accession>
<comment type="caution">
    <text evidence="1">The sequence shown here is derived from an EMBL/GenBank/DDBJ whole genome shotgun (WGS) entry which is preliminary data.</text>
</comment>
<evidence type="ECO:0000313" key="2">
    <source>
        <dbReference type="Proteomes" id="UP000762676"/>
    </source>
</evidence>
<sequence>MWCYRRVENILEGAQGQQRGTTNGGFNRKTARSAEELALRWSCYKGLLVTSFAAKLWRAELRADEIEDALRSWTDDIKQWTQYRKFGDINRKKFRSTVTSN</sequence>
<gene>
    <name evidence="1" type="ORF">ElyMa_003767300</name>
</gene>
<evidence type="ECO:0000313" key="1">
    <source>
        <dbReference type="EMBL" id="GFR69805.1"/>
    </source>
</evidence>
<dbReference type="Proteomes" id="UP000762676">
    <property type="component" value="Unassembled WGS sequence"/>
</dbReference>
<reference evidence="1 2" key="1">
    <citation type="journal article" date="2021" name="Elife">
        <title>Chloroplast acquisition without the gene transfer in kleptoplastic sea slugs, Plakobranchus ocellatus.</title>
        <authorList>
            <person name="Maeda T."/>
            <person name="Takahashi S."/>
            <person name="Yoshida T."/>
            <person name="Shimamura S."/>
            <person name="Takaki Y."/>
            <person name="Nagai Y."/>
            <person name="Toyoda A."/>
            <person name="Suzuki Y."/>
            <person name="Arimoto A."/>
            <person name="Ishii H."/>
            <person name="Satoh N."/>
            <person name="Nishiyama T."/>
            <person name="Hasebe M."/>
            <person name="Maruyama T."/>
            <person name="Minagawa J."/>
            <person name="Obokata J."/>
            <person name="Shigenobu S."/>
        </authorList>
    </citation>
    <scope>NUCLEOTIDE SEQUENCE [LARGE SCALE GENOMIC DNA]</scope>
</reference>
<dbReference type="AlphaFoldDB" id="A0AAV4FAJ9"/>
<name>A0AAV4FAJ9_9GAST</name>